<dbReference type="InterPro" id="IPR003660">
    <property type="entry name" value="HAMP_dom"/>
</dbReference>
<dbReference type="PROSITE" id="PS50885">
    <property type="entry name" value="HAMP"/>
    <property type="match status" value="1"/>
</dbReference>
<dbReference type="Gene3D" id="6.10.340.10">
    <property type="match status" value="1"/>
</dbReference>
<proteinExistence type="predicted"/>
<dbReference type="CDD" id="cd12913">
    <property type="entry name" value="PDC1_MCP_like"/>
    <property type="match status" value="1"/>
</dbReference>
<evidence type="ECO:0000313" key="3">
    <source>
        <dbReference type="EMBL" id="MDF0593054.1"/>
    </source>
</evidence>
<dbReference type="Pfam" id="PF22673">
    <property type="entry name" value="MCP-like_PDC_1"/>
    <property type="match status" value="1"/>
</dbReference>
<keyword evidence="4" id="KW-1185">Reference proteome</keyword>
<feature type="domain" description="HAMP" evidence="2">
    <location>
        <begin position="356"/>
        <end position="402"/>
    </location>
</feature>
<evidence type="ECO:0000259" key="2">
    <source>
        <dbReference type="PROSITE" id="PS50885"/>
    </source>
</evidence>
<dbReference type="EMBL" id="JARFPL010000013">
    <property type="protein sequence ID" value="MDF0593054.1"/>
    <property type="molecule type" value="Genomic_DNA"/>
</dbReference>
<evidence type="ECO:0000256" key="1">
    <source>
        <dbReference type="ARBA" id="ARBA00022801"/>
    </source>
</evidence>
<name>A0ABT5XEC4_9EURY</name>
<dbReference type="Gene3D" id="3.30.450.20">
    <property type="entry name" value="PAS domain"/>
    <property type="match status" value="2"/>
</dbReference>
<gene>
    <name evidence="3" type="ORF">P0O24_05595</name>
</gene>
<dbReference type="CDD" id="cd06225">
    <property type="entry name" value="HAMP"/>
    <property type="match status" value="1"/>
</dbReference>
<comment type="caution">
    <text evidence="3">The sequence shown here is derived from an EMBL/GenBank/DDBJ whole genome shotgun (WGS) entry which is preliminary data.</text>
</comment>
<reference evidence="3 4" key="1">
    <citation type="submission" date="2023-03" db="EMBL/GenBank/DDBJ databases">
        <title>Whole genome sequencing of Methanotrichaceae archaeon M04Ac.</title>
        <authorList>
            <person name="Khomyakova M.A."/>
            <person name="Merkel A.Y."/>
            <person name="Slobodkin A.I."/>
        </authorList>
    </citation>
    <scope>NUCLEOTIDE SEQUENCE [LARGE SCALE GENOMIC DNA]</scope>
    <source>
        <strain evidence="3 4">M04Ac</strain>
    </source>
</reference>
<dbReference type="InterPro" id="IPR036457">
    <property type="entry name" value="PPM-type-like_dom_sf"/>
</dbReference>
<dbReference type="SUPFAM" id="SSF103190">
    <property type="entry name" value="Sensory domain-like"/>
    <property type="match status" value="1"/>
</dbReference>
<dbReference type="Gene3D" id="3.60.40.10">
    <property type="entry name" value="PPM-type phosphatase domain"/>
    <property type="match status" value="1"/>
</dbReference>
<organism evidence="3 4">
    <name type="scientific">Candidatus Methanocrinis alkalitolerans</name>
    <dbReference type="NCBI Taxonomy" id="3033395"/>
    <lineage>
        <taxon>Archaea</taxon>
        <taxon>Methanobacteriati</taxon>
        <taxon>Methanobacteriota</taxon>
        <taxon>Stenosarchaea group</taxon>
        <taxon>Methanomicrobia</taxon>
        <taxon>Methanotrichales</taxon>
        <taxon>Methanotrichaceae</taxon>
        <taxon>Methanocrinis</taxon>
    </lineage>
</organism>
<sequence length="654" mass="69986">MLAFLATLLLGSVGAVSIQEAAGDKDAVSGENGGNGLEGLAEAQVAGIWIAPFGWENVSEGGEETLRSLLGPARILRIIVQEEEVVDLGYIGTSDGVLVLWPDITEDLRLIAPFDYRERPWYLEAMRREDTIWTRPYLDQSSGMLAITCATPISVEGNLMGVVGMDVSLAKMESDLTNISSGYPFILDGQGVVVMRPQEPDGFLWEEILAPGSLLDSKNPQLAGLAEAMVRGEGGSAFLRLGKGSVRISYVPIPAVGWSLGLASGDRELAFAKASQYDELFGRIGGHSEILALETGEAFQESRRERMIAAAVPIDGEGDAAGIAPTLPLAVAAAIIALLAGLVGFRAGRSAVGPIVNAVAGGLERVGRGDFNSRIGGDGSGKMRDLAEAFDRMTYDMRDMIAIAEKRSFDAGWSEKEREVRQDVERFLQPERASQVEGYEVARLSIAEGGGCCHFYDLLEMEGSKAVVVMAEVSGRGLSAALVAALTRSLIRAALRKFGDPAKALRETNLQLVDNVRGGMMVSCFCGMLDLSNHSMNYANAGHIPPFVVSSDGFVDTLVGGAISMGALDQIDLDTEGWMIDPGDVLVIYNDGLIELEDGDKERFGTENLISLVKSNKERSAHDIMKELEAAIKDHAGSEGYRSDPAVMMIKRSV</sequence>
<keyword evidence="1" id="KW-0378">Hydrolase</keyword>
<dbReference type="PANTHER" id="PTHR43156">
    <property type="entry name" value="STAGE II SPORULATION PROTEIN E-RELATED"/>
    <property type="match status" value="1"/>
</dbReference>
<dbReference type="InterPro" id="IPR029151">
    <property type="entry name" value="Sensor-like_sf"/>
</dbReference>
<dbReference type="Pfam" id="PF07228">
    <property type="entry name" value="SpoIIE"/>
    <property type="match status" value="1"/>
</dbReference>
<dbReference type="InterPro" id="IPR052016">
    <property type="entry name" value="Bact_Sigma-Reg"/>
</dbReference>
<evidence type="ECO:0000313" key="4">
    <source>
        <dbReference type="Proteomes" id="UP001215956"/>
    </source>
</evidence>
<dbReference type="Proteomes" id="UP001215956">
    <property type="component" value="Unassembled WGS sequence"/>
</dbReference>
<dbReference type="SMART" id="SM00331">
    <property type="entry name" value="PP2C_SIG"/>
    <property type="match status" value="1"/>
</dbReference>
<protein>
    <submittedName>
        <fullName evidence="3">SpoIIE family protein phosphatase</fullName>
    </submittedName>
</protein>
<dbReference type="InterPro" id="IPR001932">
    <property type="entry name" value="PPM-type_phosphatase-like_dom"/>
</dbReference>
<dbReference type="RefSeq" id="WP_316968758.1">
    <property type="nucleotide sequence ID" value="NZ_JARFPL010000013.1"/>
</dbReference>
<dbReference type="PANTHER" id="PTHR43156:SF2">
    <property type="entry name" value="STAGE II SPORULATION PROTEIN E"/>
    <property type="match status" value="1"/>
</dbReference>
<accession>A0ABT5XEC4</accession>